<gene>
    <name evidence="2" type="ORF">AB5J58_23460</name>
</gene>
<dbReference type="Pfam" id="PF09954">
    <property type="entry name" value="DUF2188"/>
    <property type="match status" value="1"/>
</dbReference>
<name>A0AB39M8U1_9ACTN</name>
<dbReference type="EMBL" id="CP163431">
    <property type="protein sequence ID" value="XDQ02926.1"/>
    <property type="molecule type" value="Genomic_DNA"/>
</dbReference>
<dbReference type="AlphaFoldDB" id="A0AB39M8U1"/>
<accession>A0AB39M8U1</accession>
<sequence length="114" mass="12082">MAWGLMRWSRLGTLSPSLGSSKRASRASVLGNGCVMTGRINTRDISPRDDGWAVTKPGADRASAVLPTQAAAVERAREILANDGGGELRVRGRNGQVREQNTVPPGSDPKRSKG</sequence>
<evidence type="ECO:0000256" key="1">
    <source>
        <dbReference type="SAM" id="MobiDB-lite"/>
    </source>
</evidence>
<feature type="region of interest" description="Disordered" evidence="1">
    <location>
        <begin position="83"/>
        <end position="114"/>
    </location>
</feature>
<evidence type="ECO:0000313" key="2">
    <source>
        <dbReference type="EMBL" id="XDQ02926.1"/>
    </source>
</evidence>
<proteinExistence type="predicted"/>
<reference evidence="2" key="1">
    <citation type="submission" date="2024-07" db="EMBL/GenBank/DDBJ databases">
        <authorList>
            <person name="Yu S.T."/>
        </authorList>
    </citation>
    <scope>NUCLEOTIDE SEQUENCE</scope>
    <source>
        <strain evidence="2">R08</strain>
    </source>
</reference>
<organism evidence="2">
    <name type="scientific">Streptomyces sp. R08</name>
    <dbReference type="NCBI Taxonomy" id="3238624"/>
    <lineage>
        <taxon>Bacteria</taxon>
        <taxon>Bacillati</taxon>
        <taxon>Actinomycetota</taxon>
        <taxon>Actinomycetes</taxon>
        <taxon>Kitasatosporales</taxon>
        <taxon>Streptomycetaceae</taxon>
        <taxon>Streptomyces</taxon>
    </lineage>
</organism>
<protein>
    <submittedName>
        <fullName evidence="2">DUF2188 domain-containing protein</fullName>
    </submittedName>
</protein>
<dbReference type="RefSeq" id="WP_369188980.1">
    <property type="nucleotide sequence ID" value="NZ_CP163431.1"/>
</dbReference>
<dbReference type="InterPro" id="IPR018691">
    <property type="entry name" value="DUF2188"/>
</dbReference>